<dbReference type="PROSITE" id="PS51318">
    <property type="entry name" value="TAT"/>
    <property type="match status" value="1"/>
</dbReference>
<feature type="signal peptide" evidence="1">
    <location>
        <begin position="1"/>
        <end position="36"/>
    </location>
</feature>
<dbReference type="GeneID" id="93357710"/>
<dbReference type="RefSeq" id="WP_235869355.1">
    <property type="nucleotide sequence ID" value="NZ_CANSOV010000026.1"/>
</dbReference>
<feature type="chain" id="PRO_5039588880" description="Camelysin metallo-endopeptidase" evidence="1">
    <location>
        <begin position="37"/>
        <end position="214"/>
    </location>
</feature>
<reference evidence="2 3" key="1">
    <citation type="submission" date="2020-08" db="EMBL/GenBank/DDBJ databases">
        <title>Sequencing the genomes of 1000 actinobacteria strains.</title>
        <authorList>
            <person name="Klenk H.-P."/>
        </authorList>
    </citation>
    <scope>NUCLEOTIDE SEQUENCE [LARGE SCALE GENOMIC DNA]</scope>
    <source>
        <strain evidence="2 3">DSM 22242</strain>
    </source>
</reference>
<dbReference type="AlphaFoldDB" id="A0A7W5D092"/>
<accession>A0A7W5D092</accession>
<proteinExistence type="predicted"/>
<keyword evidence="1" id="KW-0732">Signal</keyword>
<evidence type="ECO:0000313" key="2">
    <source>
        <dbReference type="EMBL" id="MBB3170514.1"/>
    </source>
</evidence>
<evidence type="ECO:0000313" key="3">
    <source>
        <dbReference type="Proteomes" id="UP000530850"/>
    </source>
</evidence>
<dbReference type="EMBL" id="JACHYA010000001">
    <property type="protein sequence ID" value="MBB3170514.1"/>
    <property type="molecule type" value="Genomic_DNA"/>
</dbReference>
<sequence length="214" mass="22716">MQKQKQQHRKKFLRDMGKVTVALAACGAVFAGAAVAYFTANGTAENTFTLYGGGGGETLAIQVEETDWDPDGNHTVLPGTELEKNPLVTNTEGVEAYAFLMVSVPLGTVDGSPDSPLFALNQLNTGTRENQWTSVESWNSNGEKHEVFAYNGTIAKGQSTSPLFNSVSFSPAITGDEVKALPETVAINVEAFSAQKSNIATAADALELSGWLPK</sequence>
<organism evidence="2 3">
    <name type="scientific">Parvibacter caecicola</name>
    <dbReference type="NCBI Taxonomy" id="747645"/>
    <lineage>
        <taxon>Bacteria</taxon>
        <taxon>Bacillati</taxon>
        <taxon>Actinomycetota</taxon>
        <taxon>Coriobacteriia</taxon>
        <taxon>Coriobacteriales</taxon>
        <taxon>Coriobacteriaceae</taxon>
        <taxon>Parvibacter</taxon>
    </lineage>
</organism>
<evidence type="ECO:0000256" key="1">
    <source>
        <dbReference type="SAM" id="SignalP"/>
    </source>
</evidence>
<evidence type="ECO:0008006" key="4">
    <source>
        <dbReference type="Google" id="ProtNLM"/>
    </source>
</evidence>
<gene>
    <name evidence="2" type="ORF">FHR31_000294</name>
</gene>
<comment type="caution">
    <text evidence="2">The sequence shown here is derived from an EMBL/GenBank/DDBJ whole genome shotgun (WGS) entry which is preliminary data.</text>
</comment>
<dbReference type="InterPro" id="IPR006311">
    <property type="entry name" value="TAT_signal"/>
</dbReference>
<dbReference type="Proteomes" id="UP000530850">
    <property type="component" value="Unassembled WGS sequence"/>
</dbReference>
<name>A0A7W5D092_9ACTN</name>
<protein>
    <recommendedName>
        <fullName evidence="4">Camelysin metallo-endopeptidase</fullName>
    </recommendedName>
</protein>